<organism evidence="11 12">
    <name type="scientific">Rubrivivax rivuli</name>
    <dbReference type="NCBI Taxonomy" id="1862385"/>
    <lineage>
        <taxon>Bacteria</taxon>
        <taxon>Pseudomonadati</taxon>
        <taxon>Pseudomonadota</taxon>
        <taxon>Betaproteobacteria</taxon>
        <taxon>Burkholderiales</taxon>
        <taxon>Sphaerotilaceae</taxon>
        <taxon>Rubrivivax</taxon>
    </lineage>
</organism>
<feature type="domain" description="Anti-sigma-28 factor FlgM C-terminal" evidence="10">
    <location>
        <begin position="36"/>
        <end position="83"/>
    </location>
</feature>
<evidence type="ECO:0000259" key="10">
    <source>
        <dbReference type="Pfam" id="PF04316"/>
    </source>
</evidence>
<evidence type="ECO:0000313" key="11">
    <source>
        <dbReference type="EMBL" id="RVU45518.1"/>
    </source>
</evidence>
<proteinExistence type="inferred from homology"/>
<reference evidence="11 12" key="1">
    <citation type="submission" date="2019-01" db="EMBL/GenBank/DDBJ databases">
        <authorList>
            <person name="Chen W.-M."/>
        </authorList>
    </citation>
    <scope>NUCLEOTIDE SEQUENCE [LARGE SCALE GENOMIC DNA]</scope>
    <source>
        <strain evidence="11 12">KYPY4</strain>
    </source>
</reference>
<keyword evidence="12" id="KW-1185">Reference proteome</keyword>
<evidence type="ECO:0000313" key="12">
    <source>
        <dbReference type="Proteomes" id="UP000285575"/>
    </source>
</evidence>
<feature type="region of interest" description="Disordered" evidence="9">
    <location>
        <begin position="1"/>
        <end position="28"/>
    </location>
</feature>
<protein>
    <recommendedName>
        <fullName evidence="2">Negative regulator of flagellin synthesis</fullName>
    </recommendedName>
    <alternativeName>
        <fullName evidence="8">Anti-sigma-28 factor</fullName>
    </alternativeName>
</protein>
<evidence type="ECO:0000256" key="3">
    <source>
        <dbReference type="ARBA" id="ARBA00022491"/>
    </source>
</evidence>
<sequence length="95" mass="9762">MKIGPIETKPPGPTVAERKAEAAPTKSPVAVPSTEVALSSAAKGLAEGVGDPAFDAAKVERIATAIREGQFKVNAEAIADKLIVNAEELLGRKLS</sequence>
<keyword evidence="5" id="KW-0805">Transcription regulation</keyword>
<keyword evidence="11" id="KW-0969">Cilium</keyword>
<keyword evidence="11" id="KW-0966">Cell projection</keyword>
<comment type="similarity">
    <text evidence="1">Belongs to the FlgM family.</text>
</comment>
<dbReference type="GO" id="GO:0044781">
    <property type="term" value="P:bacterial-type flagellum organization"/>
    <property type="evidence" value="ECO:0007669"/>
    <property type="project" value="UniProtKB-KW"/>
</dbReference>
<dbReference type="SUPFAM" id="SSF101498">
    <property type="entry name" value="Anti-sigma factor FlgM"/>
    <property type="match status" value="1"/>
</dbReference>
<keyword evidence="4" id="KW-1005">Bacterial flagellum biogenesis</keyword>
<keyword evidence="11" id="KW-0282">Flagellum</keyword>
<dbReference type="GO" id="GO:0045892">
    <property type="term" value="P:negative regulation of DNA-templated transcription"/>
    <property type="evidence" value="ECO:0007669"/>
    <property type="project" value="InterPro"/>
</dbReference>
<accession>A0A437RFL1</accession>
<gene>
    <name evidence="11" type="primary">flgM</name>
    <name evidence="11" type="ORF">EOE66_15515</name>
</gene>
<dbReference type="Proteomes" id="UP000285575">
    <property type="component" value="Unassembled WGS sequence"/>
</dbReference>
<dbReference type="EMBL" id="SACR01000004">
    <property type="protein sequence ID" value="RVU45518.1"/>
    <property type="molecule type" value="Genomic_DNA"/>
</dbReference>
<dbReference type="InterPro" id="IPR031316">
    <property type="entry name" value="FlgM_C"/>
</dbReference>
<dbReference type="AlphaFoldDB" id="A0A437RFL1"/>
<evidence type="ECO:0000256" key="9">
    <source>
        <dbReference type="SAM" id="MobiDB-lite"/>
    </source>
</evidence>
<evidence type="ECO:0000256" key="1">
    <source>
        <dbReference type="ARBA" id="ARBA00005322"/>
    </source>
</evidence>
<dbReference type="Pfam" id="PF04316">
    <property type="entry name" value="FlgM"/>
    <property type="match status" value="1"/>
</dbReference>
<evidence type="ECO:0000256" key="7">
    <source>
        <dbReference type="ARBA" id="ARBA00024739"/>
    </source>
</evidence>
<evidence type="ECO:0000256" key="6">
    <source>
        <dbReference type="ARBA" id="ARBA00023163"/>
    </source>
</evidence>
<keyword evidence="3" id="KW-0678">Repressor</keyword>
<comment type="caution">
    <text evidence="11">The sequence shown here is derived from an EMBL/GenBank/DDBJ whole genome shotgun (WGS) entry which is preliminary data.</text>
</comment>
<dbReference type="InterPro" id="IPR007412">
    <property type="entry name" value="FlgM"/>
</dbReference>
<dbReference type="OrthoDB" id="5298032at2"/>
<evidence type="ECO:0000256" key="4">
    <source>
        <dbReference type="ARBA" id="ARBA00022795"/>
    </source>
</evidence>
<dbReference type="InterPro" id="IPR035890">
    <property type="entry name" value="Anti-sigma-28_factor_FlgM_sf"/>
</dbReference>
<comment type="function">
    <text evidence="7">Responsible for the coupling of flagellin expression to flagellar assembly by preventing expression of the flagellin genes when a component of the middle class of proteins is defective. It negatively regulates flagellar genes by inhibiting the activity of FliA by directly binding to FliA.</text>
</comment>
<name>A0A437RFL1_9BURK</name>
<keyword evidence="6" id="KW-0804">Transcription</keyword>
<evidence type="ECO:0000256" key="8">
    <source>
        <dbReference type="ARBA" id="ARBA00030117"/>
    </source>
</evidence>
<evidence type="ECO:0000256" key="2">
    <source>
        <dbReference type="ARBA" id="ARBA00017823"/>
    </source>
</evidence>
<dbReference type="NCBIfam" id="TIGR03824">
    <property type="entry name" value="FlgM_jcvi"/>
    <property type="match status" value="1"/>
</dbReference>
<evidence type="ECO:0000256" key="5">
    <source>
        <dbReference type="ARBA" id="ARBA00023015"/>
    </source>
</evidence>
<dbReference type="RefSeq" id="WP_128229607.1">
    <property type="nucleotide sequence ID" value="NZ_SACR01000004.1"/>
</dbReference>